<reference evidence="1 2" key="1">
    <citation type="journal article" date="2013" name="BMC Genomics">
        <title>Reconstruction of the lipid metabolism for the microalga Monoraphidium neglectum from its genome sequence reveals characteristics suitable for biofuel production.</title>
        <authorList>
            <person name="Bogen C."/>
            <person name="Al-Dilaimi A."/>
            <person name="Albersmeier A."/>
            <person name="Wichmann J."/>
            <person name="Grundmann M."/>
            <person name="Rupp O."/>
            <person name="Lauersen K.J."/>
            <person name="Blifernez-Klassen O."/>
            <person name="Kalinowski J."/>
            <person name="Goesmann A."/>
            <person name="Mussgnug J.H."/>
            <person name="Kruse O."/>
        </authorList>
    </citation>
    <scope>NUCLEOTIDE SEQUENCE [LARGE SCALE GENOMIC DNA]</scope>
    <source>
        <strain evidence="1 2">SAG 48.87</strain>
    </source>
</reference>
<dbReference type="RefSeq" id="XP_013901362.1">
    <property type="nucleotide sequence ID" value="XM_014045908.1"/>
</dbReference>
<dbReference type="SUPFAM" id="SSF51905">
    <property type="entry name" value="FAD/NAD(P)-binding domain"/>
    <property type="match status" value="1"/>
</dbReference>
<dbReference type="Proteomes" id="UP000054498">
    <property type="component" value="Unassembled WGS sequence"/>
</dbReference>
<dbReference type="GeneID" id="25738490"/>
<dbReference type="InterPro" id="IPR036188">
    <property type="entry name" value="FAD/NAD-bd_sf"/>
</dbReference>
<protein>
    <submittedName>
        <fullName evidence="1">Monooxygenase FAD-binding protein</fullName>
    </submittedName>
</protein>
<organism evidence="1 2">
    <name type="scientific">Monoraphidium neglectum</name>
    <dbReference type="NCBI Taxonomy" id="145388"/>
    <lineage>
        <taxon>Eukaryota</taxon>
        <taxon>Viridiplantae</taxon>
        <taxon>Chlorophyta</taxon>
        <taxon>core chlorophytes</taxon>
        <taxon>Chlorophyceae</taxon>
        <taxon>CS clade</taxon>
        <taxon>Sphaeropleales</taxon>
        <taxon>Selenastraceae</taxon>
        <taxon>Monoraphidium</taxon>
    </lineage>
</organism>
<sequence>MQGLQKHSSGLVAAQRLSKHFDEVVCLERDPLGGDRDAKTLPTKRPGVPQFKHAHGLLGRGGSILDDSFGPDYRSELLAAGGRLVDWHSDLVIHALPGTTFMRDAPGSAPPPGRPPMYMYSATRGLIEGTARKLLERNPKVTVRYGARADGLAFSADKDDGGRPAAVEGVTLAGGGGVVGADLVVDCSGRNSRVADWLGAAGWEAPPVSVVDAGVGYVSRHVRLTLEAQRRLEGIELIAGLPLYPNPQFALMQRMEGGEFMVAMAGFAQDEAAGSPPMVDDVAAINAWGQGVWWPEFNELLCGATALGPPSRFFNLNNVHRRYDAVALPEGLALLGDTVCSFNPVYGQER</sequence>
<dbReference type="AlphaFoldDB" id="A0A0D2JTU6"/>
<name>A0A0D2JTU6_9CHLO</name>
<gene>
    <name evidence="1" type="ORF">MNEG_5613</name>
</gene>
<keyword evidence="1" id="KW-0560">Oxidoreductase</keyword>
<dbReference type="OrthoDB" id="510395at2759"/>
<dbReference type="KEGG" id="mng:MNEG_5613"/>
<dbReference type="Gene3D" id="3.50.50.60">
    <property type="entry name" value="FAD/NAD(P)-binding domain"/>
    <property type="match status" value="1"/>
</dbReference>
<dbReference type="GO" id="GO:0004497">
    <property type="term" value="F:monooxygenase activity"/>
    <property type="evidence" value="ECO:0007669"/>
    <property type="project" value="UniProtKB-KW"/>
</dbReference>
<keyword evidence="1" id="KW-0503">Monooxygenase</keyword>
<keyword evidence="2" id="KW-1185">Reference proteome</keyword>
<accession>A0A0D2JTU6</accession>
<proteinExistence type="predicted"/>
<evidence type="ECO:0000313" key="1">
    <source>
        <dbReference type="EMBL" id="KIZ02343.1"/>
    </source>
</evidence>
<evidence type="ECO:0000313" key="2">
    <source>
        <dbReference type="Proteomes" id="UP000054498"/>
    </source>
</evidence>
<dbReference type="EMBL" id="KK101070">
    <property type="protein sequence ID" value="KIZ02343.1"/>
    <property type="molecule type" value="Genomic_DNA"/>
</dbReference>